<dbReference type="AlphaFoldDB" id="A0A085MVN9"/>
<dbReference type="SUPFAM" id="SSF56672">
    <property type="entry name" value="DNA/RNA polymerases"/>
    <property type="match status" value="1"/>
</dbReference>
<sequence length="247" mass="28163">MEYDSARFHPVTYKLAYNSNHDLFVRLEKFCLDTSLQSFLRPVAEVKQVTKNTLLDVLEKYGNLFRPELGHCKELKAHVELEQGAVPVLRKPFPVAHTLRGAGEAELRGYVDMGVLTPVEQSDWTAPIAIAKKLNKKVRLCADFSTGTEGLERVRQKMMCSNNKELRTFTIGEKVLVRDYVARTKPWTQGVISKRKGDVVYLVEVSGKIWKRHANQIRWSNPKGSSDVWIQHERETGSGTFRVFNGT</sequence>
<proteinExistence type="predicted"/>
<dbReference type="InterPro" id="IPR050951">
    <property type="entry name" value="Retrovirus_Pol_polyprotein"/>
</dbReference>
<dbReference type="Proteomes" id="UP000030758">
    <property type="component" value="Unassembled WGS sequence"/>
</dbReference>
<dbReference type="PANTHER" id="PTHR37984:SF5">
    <property type="entry name" value="PROTEIN NYNRIN-LIKE"/>
    <property type="match status" value="1"/>
</dbReference>
<dbReference type="Gene3D" id="3.10.10.10">
    <property type="entry name" value="HIV Type 1 Reverse Transcriptase, subunit A, domain 1"/>
    <property type="match status" value="1"/>
</dbReference>
<organism evidence="1">
    <name type="scientific">Trichuris suis</name>
    <name type="common">pig whipworm</name>
    <dbReference type="NCBI Taxonomy" id="68888"/>
    <lineage>
        <taxon>Eukaryota</taxon>
        <taxon>Metazoa</taxon>
        <taxon>Ecdysozoa</taxon>
        <taxon>Nematoda</taxon>
        <taxon>Enoplea</taxon>
        <taxon>Dorylaimia</taxon>
        <taxon>Trichinellida</taxon>
        <taxon>Trichuridae</taxon>
        <taxon>Trichuris</taxon>
    </lineage>
</organism>
<gene>
    <name evidence="1" type="ORF">M514_08494</name>
</gene>
<dbReference type="PANTHER" id="PTHR37984">
    <property type="entry name" value="PROTEIN CBG26694"/>
    <property type="match status" value="1"/>
</dbReference>
<dbReference type="EMBL" id="KL367628">
    <property type="protein sequence ID" value="KFD61285.1"/>
    <property type="molecule type" value="Genomic_DNA"/>
</dbReference>
<reference evidence="1" key="1">
    <citation type="journal article" date="2014" name="Nat. Genet.">
        <title>Genome and transcriptome of the porcine whipworm Trichuris suis.</title>
        <authorList>
            <person name="Jex A.R."/>
            <person name="Nejsum P."/>
            <person name="Schwarz E.M."/>
            <person name="Hu L."/>
            <person name="Young N.D."/>
            <person name="Hall R.S."/>
            <person name="Korhonen P.K."/>
            <person name="Liao S."/>
            <person name="Thamsborg S."/>
            <person name="Xia J."/>
            <person name="Xu P."/>
            <person name="Wang S."/>
            <person name="Scheerlinck J.P."/>
            <person name="Hofmann A."/>
            <person name="Sternberg P.W."/>
            <person name="Wang J."/>
            <person name="Gasser R.B."/>
        </authorList>
    </citation>
    <scope>NUCLEOTIDE SEQUENCE [LARGE SCALE GENOMIC DNA]</scope>
    <source>
        <strain evidence="1">DCEP-RM93F</strain>
    </source>
</reference>
<protein>
    <submittedName>
        <fullName evidence="1">Uncharacterized protein</fullName>
    </submittedName>
</protein>
<name>A0A085MVN9_9BILA</name>
<evidence type="ECO:0000313" key="1">
    <source>
        <dbReference type="EMBL" id="KFD61285.1"/>
    </source>
</evidence>
<accession>A0A085MVN9</accession>
<dbReference type="InterPro" id="IPR043502">
    <property type="entry name" value="DNA/RNA_pol_sf"/>
</dbReference>